<evidence type="ECO:0000259" key="1">
    <source>
        <dbReference type="Pfam" id="PF12697"/>
    </source>
</evidence>
<dbReference type="AlphaFoldDB" id="A0A7M2XJL4"/>
<dbReference type="InterPro" id="IPR000073">
    <property type="entry name" value="AB_hydrolase_1"/>
</dbReference>
<keyword evidence="2" id="KW-0378">Hydrolase</keyword>
<dbReference type="PANTHER" id="PTHR43798:SF33">
    <property type="entry name" value="HYDROLASE, PUTATIVE (AFU_ORTHOLOGUE AFUA_2G14860)-RELATED"/>
    <property type="match status" value="1"/>
</dbReference>
<dbReference type="Gene3D" id="3.40.50.1820">
    <property type="entry name" value="alpha/beta hydrolase"/>
    <property type="match status" value="1"/>
</dbReference>
<dbReference type="EMBL" id="CP063450">
    <property type="protein sequence ID" value="QOV97857.1"/>
    <property type="molecule type" value="Genomic_DNA"/>
</dbReference>
<proteinExistence type="predicted"/>
<sequence>MTRMAVREVIGIDGTSLVYRVFGSETAPVLVLLHGWAQSSRCWGDGVLDALARDFRVVAVDLRGHGYSQAPETGYADRSLWAGDLAAVLAAENVSETNPAVLLGWSYGGLVICDYLAEHGAGAVAGLVFVGAITSIGRGEKGGRVGASMRAAIPAAMSEDPKEAVRALGSFGNALTGPVVEGSALLEGKGAVSQALFGASLCTPPRVRAALFDRAVGNDDLLADLDVPVLLLHGDADSVVDVSAAHHAASLLRRATTSIWEGVDHGPFVEDPHRFVSEVGEFARTATAEAATREDRQQGSMEG</sequence>
<dbReference type="Pfam" id="PF12697">
    <property type="entry name" value="Abhydrolase_6"/>
    <property type="match status" value="1"/>
</dbReference>
<dbReference type="InterPro" id="IPR050266">
    <property type="entry name" value="AB_hydrolase_sf"/>
</dbReference>
<dbReference type="InterPro" id="IPR029058">
    <property type="entry name" value="AB_hydrolase_fold"/>
</dbReference>
<dbReference type="PRINTS" id="PR00111">
    <property type="entry name" value="ABHYDROLASE"/>
</dbReference>
<feature type="domain" description="AB hydrolase-1" evidence="1">
    <location>
        <begin position="30"/>
        <end position="277"/>
    </location>
</feature>
<dbReference type="PANTHER" id="PTHR43798">
    <property type="entry name" value="MONOACYLGLYCEROL LIPASE"/>
    <property type="match status" value="1"/>
</dbReference>
<dbReference type="GO" id="GO:0016787">
    <property type="term" value="F:hydrolase activity"/>
    <property type="evidence" value="ECO:0007669"/>
    <property type="project" value="UniProtKB-KW"/>
</dbReference>
<name>A0A7M2XJL4_9NOCA</name>
<gene>
    <name evidence="2" type="ORF">INP59_18355</name>
</gene>
<dbReference type="Proteomes" id="UP000593818">
    <property type="component" value="Chromosome"/>
</dbReference>
<protein>
    <submittedName>
        <fullName evidence="2">Alpha/beta hydrolase</fullName>
    </submittedName>
</protein>
<keyword evidence="3" id="KW-1185">Reference proteome</keyword>
<accession>A0A7M2XJL4</accession>
<evidence type="ECO:0000313" key="3">
    <source>
        <dbReference type="Proteomes" id="UP000593818"/>
    </source>
</evidence>
<dbReference type="GO" id="GO:0016020">
    <property type="term" value="C:membrane"/>
    <property type="evidence" value="ECO:0007669"/>
    <property type="project" value="TreeGrafter"/>
</dbReference>
<organism evidence="2 3">
    <name type="scientific">Rhodococcus pyridinivorans</name>
    <dbReference type="NCBI Taxonomy" id="103816"/>
    <lineage>
        <taxon>Bacteria</taxon>
        <taxon>Bacillati</taxon>
        <taxon>Actinomycetota</taxon>
        <taxon>Actinomycetes</taxon>
        <taxon>Mycobacteriales</taxon>
        <taxon>Nocardiaceae</taxon>
        <taxon>Rhodococcus</taxon>
    </lineage>
</organism>
<reference evidence="2 3" key="1">
    <citation type="submission" date="2020-10" db="EMBL/GenBank/DDBJ databases">
        <title>Whole genome sequence of oil-degrading bacteria Rhodococcus pyridinivorans strain 5Ap.</title>
        <authorList>
            <person name="Akhremchuk A.E."/>
            <person name="Valentovich L.N."/>
            <person name="Charniauskaya M.I."/>
            <person name="Bukliarevich H.A."/>
            <person name="Titok M.A."/>
        </authorList>
    </citation>
    <scope>NUCLEOTIDE SEQUENCE [LARGE SCALE GENOMIC DNA]</scope>
    <source>
        <strain evidence="2 3">5Ap</strain>
    </source>
</reference>
<dbReference type="SUPFAM" id="SSF53474">
    <property type="entry name" value="alpha/beta-Hydrolases"/>
    <property type="match status" value="1"/>
</dbReference>
<evidence type="ECO:0000313" key="2">
    <source>
        <dbReference type="EMBL" id="QOV97857.1"/>
    </source>
</evidence>